<dbReference type="OrthoDB" id="95571at2"/>
<organism evidence="1 2">
    <name type="scientific">Sneathia vaginalis</name>
    <dbReference type="NCBI Taxonomy" id="187101"/>
    <lineage>
        <taxon>Bacteria</taxon>
        <taxon>Fusobacteriati</taxon>
        <taxon>Fusobacteriota</taxon>
        <taxon>Fusobacteriia</taxon>
        <taxon>Fusobacteriales</taxon>
        <taxon>Leptotrichiaceae</taxon>
        <taxon>Sneathia</taxon>
    </lineage>
</organism>
<keyword evidence="2" id="KW-1185">Reference proteome</keyword>
<dbReference type="AlphaFoldDB" id="A0A0E3ZBH1"/>
<protein>
    <submittedName>
        <fullName evidence="1">Uncharacterized protein</fullName>
    </submittedName>
</protein>
<evidence type="ECO:0000313" key="1">
    <source>
        <dbReference type="EMBL" id="AKC95490.1"/>
    </source>
</evidence>
<dbReference type="Proteomes" id="UP000033103">
    <property type="component" value="Chromosome"/>
</dbReference>
<dbReference type="PATRIC" id="fig|1069640.6.peg.574"/>
<sequence length="63" mass="7336">MKKGSKRTWDIWKNLSPDEKLSKSITIRVTANELKLIEDIRNNLGVKNREILLAGIKEMEKKI</sequence>
<gene>
    <name evidence="1" type="ORF">VC03_02955</name>
</gene>
<dbReference type="RefSeq" id="WP_046328596.1">
    <property type="nucleotide sequence ID" value="NZ_CP011280.1"/>
</dbReference>
<dbReference type="KEGG" id="sns:VC03_02955"/>
<name>A0A0E3ZBH1_9FUSO</name>
<dbReference type="EMBL" id="CP011280">
    <property type="protein sequence ID" value="AKC95490.1"/>
    <property type="molecule type" value="Genomic_DNA"/>
</dbReference>
<accession>A0A0E3ZBH1</accession>
<dbReference type="STRING" id="187101.VC03_02955"/>
<reference evidence="1 2" key="1">
    <citation type="journal article" date="2012" name="BMC Genomics">
        <title>Genomic sequence analysis and characterization of Sneathia amnii sp. nov.</title>
        <authorList>
            <consortium name="Vaginal Microbiome Consortium (additional members)"/>
            <person name="Harwich M.D.Jr."/>
            <person name="Serrano M.G."/>
            <person name="Fettweis J.M."/>
            <person name="Alves J.M."/>
            <person name="Reimers M.A."/>
            <person name="Buck G.A."/>
            <person name="Jefferson K.K."/>
        </authorList>
    </citation>
    <scope>NUCLEOTIDE SEQUENCE [LARGE SCALE GENOMIC DNA]</scope>
    <source>
        <strain evidence="1 2">SN35</strain>
    </source>
</reference>
<dbReference type="HOGENOM" id="CLU_2883537_0_0_0"/>
<evidence type="ECO:0000313" key="2">
    <source>
        <dbReference type="Proteomes" id="UP000033103"/>
    </source>
</evidence>
<proteinExistence type="predicted"/>